<dbReference type="WBParaSite" id="TCONS_00012035.p1">
    <property type="protein sequence ID" value="TCONS_00012035.p1"/>
    <property type="gene ID" value="XLOC_007278"/>
</dbReference>
<evidence type="ECO:0000256" key="2">
    <source>
        <dbReference type="ARBA" id="ARBA00023054"/>
    </source>
</evidence>
<dbReference type="GO" id="GO:0005737">
    <property type="term" value="C:cytoplasm"/>
    <property type="evidence" value="ECO:0007669"/>
    <property type="project" value="TreeGrafter"/>
</dbReference>
<keyword evidence="5" id="KW-1133">Transmembrane helix</keyword>
<reference evidence="7" key="1">
    <citation type="submission" date="2024-02" db="UniProtKB">
        <authorList>
            <consortium name="WormBaseParasite"/>
        </authorList>
    </citation>
    <scope>IDENTIFICATION</scope>
</reference>
<feature type="coiled-coil region" evidence="4">
    <location>
        <begin position="218"/>
        <end position="275"/>
    </location>
</feature>
<dbReference type="Proteomes" id="UP000035681">
    <property type="component" value="Unplaced"/>
</dbReference>
<dbReference type="GO" id="GO:0005813">
    <property type="term" value="C:centrosome"/>
    <property type="evidence" value="ECO:0007669"/>
    <property type="project" value="TreeGrafter"/>
</dbReference>
<proteinExistence type="predicted"/>
<accession>A0AAF5DI24</accession>
<comment type="subcellular location">
    <subcellularLocation>
        <location evidence="1">Cell projection</location>
        <location evidence="1">Cilium</location>
    </subcellularLocation>
</comment>
<sequence>KDRILKVMERINIFFIYVFLLFFFIESFTALKCYEGTNCDSDCKECEGYACLKVIRHDFTSKQNFFSNPRYQYENSIESIDLDTVPKRIAYTCVPYDANTYDDLFEMPSCRSNHFGHESCICNDRNFCNSSSLYIDRITKIILIFLNMLLVFLYNYENIYIDELNRLKLINANVAESSLTLKNETSDFVVKVDKFCESARFLIESMKELGKTVDLARLKALETRNALRNSDNEKLNEQQQLRILIRQKQIELERLKDEVDSLRQIEGEQRELKNRLQSSL</sequence>
<protein>
    <submittedName>
        <fullName evidence="7">Protein quiver</fullName>
    </submittedName>
</protein>
<dbReference type="PANTHER" id="PTHR31978:SF1">
    <property type="entry name" value="INTRAFLAGELLAR TRANSPORT PROTEIN 20 HOMOLOG"/>
    <property type="match status" value="1"/>
</dbReference>
<evidence type="ECO:0000256" key="3">
    <source>
        <dbReference type="ARBA" id="ARBA00023273"/>
    </source>
</evidence>
<evidence type="ECO:0000313" key="6">
    <source>
        <dbReference type="Proteomes" id="UP000035681"/>
    </source>
</evidence>
<feature type="transmembrane region" description="Helical" evidence="5">
    <location>
        <begin position="12"/>
        <end position="31"/>
    </location>
</feature>
<name>A0AAF5DI24_STRER</name>
<keyword evidence="6" id="KW-1185">Reference proteome</keyword>
<dbReference type="GO" id="GO:0061512">
    <property type="term" value="P:protein localization to cilium"/>
    <property type="evidence" value="ECO:0007669"/>
    <property type="project" value="TreeGrafter"/>
</dbReference>
<dbReference type="GO" id="GO:0097730">
    <property type="term" value="C:non-motile cilium"/>
    <property type="evidence" value="ECO:0007669"/>
    <property type="project" value="TreeGrafter"/>
</dbReference>
<keyword evidence="5" id="KW-0472">Membrane</keyword>
<evidence type="ECO:0000256" key="4">
    <source>
        <dbReference type="SAM" id="Coils"/>
    </source>
</evidence>
<feature type="transmembrane region" description="Helical" evidence="5">
    <location>
        <begin position="138"/>
        <end position="156"/>
    </location>
</feature>
<keyword evidence="3" id="KW-0966">Cell projection</keyword>
<dbReference type="PANTHER" id="PTHR31978">
    <property type="entry name" value="INTRAFLAGELLAR TRANSPORT PROTEIN 20 HOMOLOG"/>
    <property type="match status" value="1"/>
</dbReference>
<dbReference type="InterPro" id="IPR028172">
    <property type="entry name" value="FT20"/>
</dbReference>
<evidence type="ECO:0000313" key="7">
    <source>
        <dbReference type="WBParaSite" id="TCONS_00012035.p1"/>
    </source>
</evidence>
<keyword evidence="2 4" id="KW-0175">Coiled coil</keyword>
<dbReference type="GO" id="GO:0060271">
    <property type="term" value="P:cilium assembly"/>
    <property type="evidence" value="ECO:0007669"/>
    <property type="project" value="TreeGrafter"/>
</dbReference>
<dbReference type="AlphaFoldDB" id="A0AAF5DI24"/>
<evidence type="ECO:0000256" key="1">
    <source>
        <dbReference type="ARBA" id="ARBA00004138"/>
    </source>
</evidence>
<evidence type="ECO:0000256" key="5">
    <source>
        <dbReference type="SAM" id="Phobius"/>
    </source>
</evidence>
<dbReference type="GO" id="GO:0036064">
    <property type="term" value="C:ciliary basal body"/>
    <property type="evidence" value="ECO:0007669"/>
    <property type="project" value="TreeGrafter"/>
</dbReference>
<organism evidence="6 7">
    <name type="scientific">Strongyloides stercoralis</name>
    <name type="common">Threadworm</name>
    <dbReference type="NCBI Taxonomy" id="6248"/>
    <lineage>
        <taxon>Eukaryota</taxon>
        <taxon>Metazoa</taxon>
        <taxon>Ecdysozoa</taxon>
        <taxon>Nematoda</taxon>
        <taxon>Chromadorea</taxon>
        <taxon>Rhabditida</taxon>
        <taxon>Tylenchina</taxon>
        <taxon>Panagrolaimomorpha</taxon>
        <taxon>Strongyloidoidea</taxon>
        <taxon>Strongyloididae</taxon>
        <taxon>Strongyloides</taxon>
    </lineage>
</organism>
<keyword evidence="5" id="KW-0812">Transmembrane</keyword>
<dbReference type="GO" id="GO:0030990">
    <property type="term" value="C:intraciliary transport particle"/>
    <property type="evidence" value="ECO:0007669"/>
    <property type="project" value="TreeGrafter"/>
</dbReference>
<dbReference type="Pfam" id="PF14931">
    <property type="entry name" value="IFT20"/>
    <property type="match status" value="1"/>
</dbReference>
<dbReference type="GO" id="GO:0097546">
    <property type="term" value="C:ciliary base"/>
    <property type="evidence" value="ECO:0007669"/>
    <property type="project" value="TreeGrafter"/>
</dbReference>